<dbReference type="SFLD" id="SFLDS00019">
    <property type="entry name" value="Glutathione_Transferase_(cytos"/>
    <property type="match status" value="1"/>
</dbReference>
<dbReference type="PANTHER" id="PTHR32419">
    <property type="entry name" value="GLUTATHIONYL-HYDROQUINONE REDUCTASE"/>
    <property type="match status" value="1"/>
</dbReference>
<dbReference type="RefSeq" id="WP_044837906.1">
    <property type="nucleotide sequence ID" value="NZ_CP059733.1"/>
</dbReference>
<gene>
    <name evidence="5" type="ORF">SG34_011215</name>
</gene>
<dbReference type="Gene3D" id="1.20.1050.10">
    <property type="match status" value="1"/>
</dbReference>
<evidence type="ECO:0000313" key="5">
    <source>
        <dbReference type="EMBL" id="WDE07399.1"/>
    </source>
</evidence>
<dbReference type="InterPro" id="IPR036282">
    <property type="entry name" value="Glutathione-S-Trfase_C_sf"/>
</dbReference>
<feature type="domain" description="GST C-terminal" evidence="4">
    <location>
        <begin position="171"/>
        <end position="305"/>
    </location>
</feature>
<dbReference type="InterPro" id="IPR047047">
    <property type="entry name" value="GST_Omega-like_C"/>
</dbReference>
<dbReference type="FunFam" id="3.40.30.10:FF:000058">
    <property type="entry name" value="Glutathione S-transferase, omega"/>
    <property type="match status" value="1"/>
</dbReference>
<dbReference type="SUPFAM" id="SSF47616">
    <property type="entry name" value="GST C-terminal domain-like"/>
    <property type="match status" value="1"/>
</dbReference>
<accession>A0AAE9Z7G7</accession>
<dbReference type="InterPro" id="IPR036249">
    <property type="entry name" value="Thioredoxin-like_sf"/>
</dbReference>
<evidence type="ECO:0000259" key="4">
    <source>
        <dbReference type="PROSITE" id="PS50405"/>
    </source>
</evidence>
<reference evidence="5 6" key="1">
    <citation type="journal article" date="2015" name="Genome Announc.">
        <title>Draft Genome Sequences of Marine Isolates of Thalassomonas viridans and Thalassomonas actiniarum.</title>
        <authorList>
            <person name="Olonade I."/>
            <person name="van Zyl L.J."/>
            <person name="Trindade M."/>
        </authorList>
    </citation>
    <scope>NUCLEOTIDE SEQUENCE [LARGE SCALE GENOMIC DNA]</scope>
    <source>
        <strain evidence="5 6">XOM25</strain>
    </source>
</reference>
<dbReference type="InterPro" id="IPR016639">
    <property type="entry name" value="GST_Omega/GSH"/>
</dbReference>
<feature type="binding site" evidence="2">
    <location>
        <begin position="147"/>
        <end position="148"/>
    </location>
    <ligand>
        <name>glutathione</name>
        <dbReference type="ChEBI" id="CHEBI:57925"/>
    </ligand>
</feature>
<feature type="binding site" evidence="2">
    <location>
        <begin position="129"/>
        <end position="132"/>
    </location>
    <ligand>
        <name>glutathione</name>
        <dbReference type="ChEBI" id="CHEBI:57925"/>
    </ligand>
</feature>
<name>A0AAE9Z7G7_9GAMM</name>
<dbReference type="SFLD" id="SFLDG01148">
    <property type="entry name" value="Xi_(cytGST)"/>
    <property type="match status" value="1"/>
</dbReference>
<evidence type="ECO:0000256" key="2">
    <source>
        <dbReference type="PIRSR" id="PIRSR015753-2"/>
    </source>
</evidence>
<dbReference type="CDD" id="cd03190">
    <property type="entry name" value="GST_C_Omega_like"/>
    <property type="match status" value="1"/>
</dbReference>
<dbReference type="PIRSF" id="PIRSF015753">
    <property type="entry name" value="GST"/>
    <property type="match status" value="1"/>
</dbReference>
<dbReference type="Pfam" id="PF13409">
    <property type="entry name" value="GST_N_2"/>
    <property type="match status" value="1"/>
</dbReference>
<dbReference type="Gene3D" id="3.40.30.10">
    <property type="entry name" value="Glutaredoxin"/>
    <property type="match status" value="1"/>
</dbReference>
<feature type="site" description="Lowers pKa of active site Cys" evidence="3">
    <location>
        <position position="252"/>
    </location>
</feature>
<proteinExistence type="predicted"/>
<dbReference type="GO" id="GO:0004364">
    <property type="term" value="F:glutathione transferase activity"/>
    <property type="evidence" value="ECO:0007669"/>
    <property type="project" value="InterPro"/>
</dbReference>
<organism evidence="5 6">
    <name type="scientific">Thalassomonas viridans</name>
    <dbReference type="NCBI Taxonomy" id="137584"/>
    <lineage>
        <taxon>Bacteria</taxon>
        <taxon>Pseudomonadati</taxon>
        <taxon>Pseudomonadota</taxon>
        <taxon>Gammaproteobacteria</taxon>
        <taxon>Alteromonadales</taxon>
        <taxon>Colwelliaceae</taxon>
        <taxon>Thalassomonas</taxon>
    </lineage>
</organism>
<dbReference type="AlphaFoldDB" id="A0AAE9Z7G7"/>
<dbReference type="SFLD" id="SFLDG01206">
    <property type="entry name" value="Xi.1"/>
    <property type="match status" value="1"/>
</dbReference>
<dbReference type="GO" id="GO:0005737">
    <property type="term" value="C:cytoplasm"/>
    <property type="evidence" value="ECO:0007669"/>
    <property type="project" value="TreeGrafter"/>
</dbReference>
<evidence type="ECO:0000256" key="3">
    <source>
        <dbReference type="PIRSR" id="PIRSR015753-3"/>
    </source>
</evidence>
<feature type="active site" description="Proton donor/acceptor" evidence="1">
    <location>
        <position position="194"/>
    </location>
</feature>
<dbReference type="PANTHER" id="PTHR32419:SF6">
    <property type="entry name" value="GLUTATHIONE S-TRANSFERASE OMEGA-LIKE 1-RELATED"/>
    <property type="match status" value="1"/>
</dbReference>
<protein>
    <submittedName>
        <fullName evidence="5">Glutathione S-transferase family protein</fullName>
    </submittedName>
</protein>
<feature type="site" description="Lowers pKa of active site Cys" evidence="3">
    <location>
        <position position="295"/>
    </location>
</feature>
<keyword evidence="6" id="KW-1185">Reference proteome</keyword>
<feature type="active site" description="Nucleophile" evidence="1">
    <location>
        <position position="63"/>
    </location>
</feature>
<dbReference type="InterPro" id="IPR040079">
    <property type="entry name" value="Glutathione_S-Trfase"/>
</dbReference>
<dbReference type="KEGG" id="tvd:SG34_011215"/>
<evidence type="ECO:0000256" key="1">
    <source>
        <dbReference type="PIRSR" id="PIRSR015753-1"/>
    </source>
</evidence>
<feature type="binding site" evidence="2">
    <location>
        <position position="96"/>
    </location>
    <ligand>
        <name>glutathione</name>
        <dbReference type="ChEBI" id="CHEBI:57925"/>
    </ligand>
</feature>
<dbReference type="SUPFAM" id="SSF52833">
    <property type="entry name" value="Thioredoxin-like"/>
    <property type="match status" value="1"/>
</dbReference>
<dbReference type="EMBL" id="CP059733">
    <property type="protein sequence ID" value="WDE07399.1"/>
    <property type="molecule type" value="Genomic_DNA"/>
</dbReference>
<dbReference type="Pfam" id="PF13410">
    <property type="entry name" value="GST_C_2"/>
    <property type="match status" value="1"/>
</dbReference>
<dbReference type="InterPro" id="IPR004045">
    <property type="entry name" value="Glutathione_S-Trfase_N"/>
</dbReference>
<dbReference type="InterPro" id="IPR010987">
    <property type="entry name" value="Glutathione-S-Trfase_C-like"/>
</dbReference>
<evidence type="ECO:0000313" key="6">
    <source>
        <dbReference type="Proteomes" id="UP000032352"/>
    </source>
</evidence>
<dbReference type="PROSITE" id="PS50405">
    <property type="entry name" value="GST_CTER"/>
    <property type="match status" value="1"/>
</dbReference>
<sequence>MGLLVEGKWHTDWYDTASNDGRFVRKAAQFNNWITADGQPGLTGQGGFKAEAGRYHLYVSLACPWAHRTLIFRALKGLEDMISVSVVNSYMADEGWTFEPGPGVVPDSVNGKSRMYEIYTLAQGDYTGRVTVPVLWDKQQQTIVSNESADIIRMLNSAFDHLGAKAGDYYPQDKREEIDAVNERVYHGFNNGVYRAGFATTQEAYDEAVADVFAVLDELEHKLAGQRYLAGEHLCEADWRLFTTLVRFDAVYVGHFKCNLKRIADYPVLSNYLRELYQYPGIAETVDIDYIKAHYYASHETINPTRIIPKGPELDFTSPHNREQLKSAQPVSGVAS</sequence>
<reference evidence="5 6" key="2">
    <citation type="journal article" date="2022" name="Mar. Drugs">
        <title>Bioassay-Guided Fractionation Leads to the Detection of Cholic Acid Generated by the Rare Thalassomonas sp.</title>
        <authorList>
            <person name="Pheiffer F."/>
            <person name="Schneider Y.K."/>
            <person name="Hansen E.H."/>
            <person name="Andersen J.H."/>
            <person name="Isaksson J."/>
            <person name="Busche T."/>
            <person name="R C."/>
            <person name="Kalinowski J."/>
            <person name="Zyl L.V."/>
            <person name="Trindade M."/>
        </authorList>
    </citation>
    <scope>NUCLEOTIDE SEQUENCE [LARGE SCALE GENOMIC DNA]</scope>
    <source>
        <strain evidence="5 6">XOM25</strain>
    </source>
</reference>
<dbReference type="Proteomes" id="UP000032352">
    <property type="component" value="Chromosome"/>
</dbReference>